<evidence type="ECO:0008006" key="3">
    <source>
        <dbReference type="Google" id="ProtNLM"/>
    </source>
</evidence>
<dbReference type="RefSeq" id="WP_141098743.1">
    <property type="nucleotide sequence ID" value="NZ_MXPU01000003.1"/>
</dbReference>
<reference evidence="1 2" key="1">
    <citation type="submission" date="2017-03" db="EMBL/GenBank/DDBJ databases">
        <title>Genome of strain Rhizobium sp. CNPSo 668.</title>
        <authorList>
            <person name="Ribeiro R."/>
        </authorList>
    </citation>
    <scope>NUCLEOTIDE SEQUENCE [LARGE SCALE GENOMIC DNA]</scope>
    <source>
        <strain evidence="1 2">CNPSo 668</strain>
    </source>
</reference>
<evidence type="ECO:0000313" key="1">
    <source>
        <dbReference type="EMBL" id="OWO96166.1"/>
    </source>
</evidence>
<accession>A0A2D0ABA8</accession>
<protein>
    <recommendedName>
        <fullName evidence="3">HEPN AbiU2-like domain-containing protein</fullName>
    </recommendedName>
</protein>
<comment type="caution">
    <text evidence="1">The sequence shown here is derived from an EMBL/GenBank/DDBJ whole genome shotgun (WGS) entry which is preliminary data.</text>
</comment>
<gene>
    <name evidence="1" type="ORF">B5E41_05810</name>
</gene>
<evidence type="ECO:0000313" key="2">
    <source>
        <dbReference type="Proteomes" id="UP000197269"/>
    </source>
</evidence>
<organism evidence="1 2">
    <name type="scientific">Rhizobium esperanzae</name>
    <dbReference type="NCBI Taxonomy" id="1967781"/>
    <lineage>
        <taxon>Bacteria</taxon>
        <taxon>Pseudomonadati</taxon>
        <taxon>Pseudomonadota</taxon>
        <taxon>Alphaproteobacteria</taxon>
        <taxon>Hyphomicrobiales</taxon>
        <taxon>Rhizobiaceae</taxon>
        <taxon>Rhizobium/Agrobacterium group</taxon>
        <taxon>Rhizobium</taxon>
    </lineage>
</organism>
<dbReference type="EMBL" id="MXPU01000003">
    <property type="protein sequence ID" value="OWO96166.1"/>
    <property type="molecule type" value="Genomic_DNA"/>
</dbReference>
<dbReference type="Proteomes" id="UP000197269">
    <property type="component" value="Unassembled WGS sequence"/>
</dbReference>
<name>A0A2D0ABA8_9HYPH</name>
<sequence>MRKIKVKLHHKQEIFVHNNLANTAFYFRQRIAERLAKDDREGVGLEMTACLIIIAFAMEAHVNFFGWKLAPTKWDERDQIKAKIKIVAKHVGLKVDFGKRPHKTVKDLKALRDQLAHGKPEIITRKEDELITTHEELEALPFQQASWEKYVTKDFLDQAFDDMNAIWNDMLAASGLEVFDAVTKGNRSIQYIGEA</sequence>
<proteinExistence type="predicted"/>
<dbReference type="AlphaFoldDB" id="A0A2D0ABA8"/>